<evidence type="ECO:0000313" key="4">
    <source>
        <dbReference type="Proteomes" id="UP001497525"/>
    </source>
</evidence>
<dbReference type="Proteomes" id="UP001497525">
    <property type="component" value="Unassembled WGS sequence"/>
</dbReference>
<evidence type="ECO:0000256" key="1">
    <source>
        <dbReference type="SAM" id="MobiDB-lite"/>
    </source>
</evidence>
<comment type="caution">
    <text evidence="3">The sequence shown here is derived from an EMBL/GenBank/DDBJ whole genome shotgun (WGS) entry which is preliminary data.</text>
</comment>
<dbReference type="GO" id="GO:0032480">
    <property type="term" value="P:negative regulation of type I interferon production"/>
    <property type="evidence" value="ECO:0007669"/>
    <property type="project" value="InterPro"/>
</dbReference>
<dbReference type="AlphaFoldDB" id="A0AAV2TZZ1"/>
<reference evidence="3" key="1">
    <citation type="submission" date="2024-06" db="EMBL/GenBank/DDBJ databases">
        <authorList>
            <person name="Liu X."/>
            <person name="Lenzi L."/>
            <person name="Haldenby T S."/>
            <person name="Uol C."/>
        </authorList>
    </citation>
    <scope>NUCLEOTIDE SEQUENCE</scope>
</reference>
<dbReference type="PANTHER" id="PTHR14390">
    <property type="entry name" value="G PATCH DOMAIN CONTAINING PROTEIN 3"/>
    <property type="match status" value="1"/>
</dbReference>
<dbReference type="PROSITE" id="PS50174">
    <property type="entry name" value="G_PATCH"/>
    <property type="match status" value="1"/>
</dbReference>
<protein>
    <recommendedName>
        <fullName evidence="2">G-patch domain-containing protein</fullName>
    </recommendedName>
</protein>
<dbReference type="EMBL" id="CAXLJL010000933">
    <property type="protein sequence ID" value="CAL5141965.1"/>
    <property type="molecule type" value="Genomic_DNA"/>
</dbReference>
<evidence type="ECO:0000259" key="2">
    <source>
        <dbReference type="PROSITE" id="PS50174"/>
    </source>
</evidence>
<dbReference type="GO" id="GO:0045893">
    <property type="term" value="P:positive regulation of DNA-templated transcription"/>
    <property type="evidence" value="ECO:0007669"/>
    <property type="project" value="TreeGrafter"/>
</dbReference>
<feature type="domain" description="G-patch" evidence="2">
    <location>
        <begin position="398"/>
        <end position="453"/>
    </location>
</feature>
<dbReference type="InterPro" id="IPR000467">
    <property type="entry name" value="G_patch_dom"/>
</dbReference>
<evidence type="ECO:0000313" key="3">
    <source>
        <dbReference type="EMBL" id="CAL5141965.1"/>
    </source>
</evidence>
<feature type="compositionally biased region" description="Acidic residues" evidence="1">
    <location>
        <begin position="257"/>
        <end position="267"/>
    </location>
</feature>
<sequence>MSCLANVGYAQQCRNEEVRFVFLSNIPKDYHASDLRNFFSQFIEPRKITCFHFRHRPEIQASHANSVKSSELLECVRSRRRDPSRLCCFLTLKNEYVASFLNTYHLAHWLNVKDEIPLSDQCVLRSIEFDREPDMQDILQFLEFRPPKWMPQGNVGTPTEHFFKLIKNCELERSAISKLKLNFNARSKARKYGAVPYKYDSYCEITPSGLFPEPGEIRSCNGTRILNNSEFEESRTLGLFEVQASSDVSPEVHPDTESPETEDDEPCEDWERFEALHDDPYKVNRDDKANIKYEDKIELVWEKGGSGLVFHTDERTWRKMDPLRKEEFFDEPASFDWDIDMEMYENPSVLSVGPTPTGHWGSARDTADLIDMNREKGSLEDSSITSPPEAPQCSKFGTEGFGSHFMRKMGWTPGGRLGAPTSAVSCSFGLIDPLNGSGSLPPRVRTGLGYYGRRITRRNETSALTEQSKRSLSEKESSPRTVYIRSVFDSPKIVATRTGTDLTSNPLYRNDPRLTMKYRESKSSLSDPSRNLISKTLPAIQHNRTVILTPHGAVSKQGITFVPGGWLFPRRTC</sequence>
<proteinExistence type="predicted"/>
<gene>
    <name evidence="3" type="ORF">CDAUBV1_LOCUS17252</name>
</gene>
<accession>A0AAV2TZZ1</accession>
<dbReference type="GO" id="GO:0039536">
    <property type="term" value="P:negative regulation of RIG-I signaling pathway"/>
    <property type="evidence" value="ECO:0007669"/>
    <property type="project" value="InterPro"/>
</dbReference>
<dbReference type="InterPro" id="IPR040341">
    <property type="entry name" value="GPATCH3"/>
</dbReference>
<dbReference type="PANTHER" id="PTHR14390:SF2">
    <property type="entry name" value="G PATCH DOMAIN-CONTAINING PROTEIN 3"/>
    <property type="match status" value="1"/>
</dbReference>
<feature type="region of interest" description="Disordered" evidence="1">
    <location>
        <begin position="244"/>
        <end position="267"/>
    </location>
</feature>
<dbReference type="CDD" id="cd00590">
    <property type="entry name" value="RRM_SF"/>
    <property type="match status" value="1"/>
</dbReference>
<dbReference type="GO" id="GO:0003676">
    <property type="term" value="F:nucleic acid binding"/>
    <property type="evidence" value="ECO:0007669"/>
    <property type="project" value="InterPro"/>
</dbReference>
<organism evidence="3 4">
    <name type="scientific">Calicophoron daubneyi</name>
    <name type="common">Rumen fluke</name>
    <name type="synonym">Paramphistomum daubneyi</name>
    <dbReference type="NCBI Taxonomy" id="300641"/>
    <lineage>
        <taxon>Eukaryota</taxon>
        <taxon>Metazoa</taxon>
        <taxon>Spiralia</taxon>
        <taxon>Lophotrochozoa</taxon>
        <taxon>Platyhelminthes</taxon>
        <taxon>Trematoda</taxon>
        <taxon>Digenea</taxon>
        <taxon>Plagiorchiida</taxon>
        <taxon>Pronocephalata</taxon>
        <taxon>Paramphistomoidea</taxon>
        <taxon>Paramphistomidae</taxon>
        <taxon>Calicophoron</taxon>
    </lineage>
</organism>
<name>A0AAV2TZZ1_CALDB</name>